<protein>
    <submittedName>
        <fullName evidence="1">Sporulation-specific protein 2</fullName>
    </submittedName>
</protein>
<gene>
    <name evidence="1" type="ORF">RNJ44_04584</name>
</gene>
<proteinExistence type="predicted"/>
<keyword evidence="2" id="KW-1185">Reference proteome</keyword>
<comment type="caution">
    <text evidence="1">The sequence shown here is derived from an EMBL/GenBank/DDBJ whole genome shotgun (WGS) entry which is preliminary data.</text>
</comment>
<name>A0ABR4NVG8_9SACH</name>
<organism evidence="1 2">
    <name type="scientific">Nakaseomyces bracarensis</name>
    <dbReference type="NCBI Taxonomy" id="273131"/>
    <lineage>
        <taxon>Eukaryota</taxon>
        <taxon>Fungi</taxon>
        <taxon>Dikarya</taxon>
        <taxon>Ascomycota</taxon>
        <taxon>Saccharomycotina</taxon>
        <taxon>Saccharomycetes</taxon>
        <taxon>Saccharomycetales</taxon>
        <taxon>Saccharomycetaceae</taxon>
        <taxon>Nakaseomyces</taxon>
    </lineage>
</organism>
<accession>A0ABR4NVG8</accession>
<dbReference type="Proteomes" id="UP001623330">
    <property type="component" value="Unassembled WGS sequence"/>
</dbReference>
<evidence type="ECO:0000313" key="2">
    <source>
        <dbReference type="Proteomes" id="UP001623330"/>
    </source>
</evidence>
<dbReference type="EMBL" id="JBEVYD010000005">
    <property type="protein sequence ID" value="KAL3232668.1"/>
    <property type="molecule type" value="Genomic_DNA"/>
</dbReference>
<sequence length="370" mass="42577">MNCNQNWIRKDPGSLSYDPSLSSIIGQELGDVQIQRKSTPSAESNIHKEVFGLRRLAKTFIGTKLDSDEVKVDLGESSGTKKRTFNYLNCLNGVPYTTKRPKLQERKTYTKYTEEQLHSNFQRNSSPNKATELIENLYLFNNSGIYDTTCIHAQTEYRNEQKKDVVIDDVPLNTGIESILNQVYGGSIARIEPYYKGSYLGELKKIEIKFISPAGAQEFMKYGQSNLFKVNGIHLHPKWSSSEDTLNYEKIFNRLSSHAEKGNICRCLILKKYPTRNTLKYVQLNKQPPLDTIDILDIKNDFEQYGQILDVVPVISRKLCISIIYYDILSAVKAMQSYEDNTTYTHEKYYSSWAIWYGKDLTDRPAFLQV</sequence>
<evidence type="ECO:0000313" key="1">
    <source>
        <dbReference type="EMBL" id="KAL3232668.1"/>
    </source>
</evidence>
<reference evidence="1 2" key="1">
    <citation type="submission" date="2024-05" db="EMBL/GenBank/DDBJ databases">
        <title>Long read based assembly of the Candida bracarensis genome reveals expanded adhesin content.</title>
        <authorList>
            <person name="Marcet-Houben M."/>
            <person name="Ksiezopolska E."/>
            <person name="Gabaldon T."/>
        </authorList>
    </citation>
    <scope>NUCLEOTIDE SEQUENCE [LARGE SCALE GENOMIC DNA]</scope>
    <source>
        <strain evidence="1 2">CBM6</strain>
    </source>
</reference>